<feature type="domain" description="SAM" evidence="2">
    <location>
        <begin position="477"/>
        <end position="541"/>
    </location>
</feature>
<organism evidence="3 4">
    <name type="scientific">Gryllus longicercus</name>
    <dbReference type="NCBI Taxonomy" id="2509291"/>
    <lineage>
        <taxon>Eukaryota</taxon>
        <taxon>Metazoa</taxon>
        <taxon>Ecdysozoa</taxon>
        <taxon>Arthropoda</taxon>
        <taxon>Hexapoda</taxon>
        <taxon>Insecta</taxon>
        <taxon>Pterygota</taxon>
        <taxon>Neoptera</taxon>
        <taxon>Polyneoptera</taxon>
        <taxon>Orthoptera</taxon>
        <taxon>Ensifera</taxon>
        <taxon>Gryllidea</taxon>
        <taxon>Grylloidea</taxon>
        <taxon>Gryllidae</taxon>
        <taxon>Gryllinae</taxon>
        <taxon>Gryllus</taxon>
    </lineage>
</organism>
<proteinExistence type="predicted"/>
<feature type="compositionally biased region" description="Low complexity" evidence="1">
    <location>
        <begin position="371"/>
        <end position="390"/>
    </location>
</feature>
<gene>
    <name evidence="3" type="ORF">R5R35_008223</name>
</gene>
<dbReference type="GO" id="GO:0007409">
    <property type="term" value="P:axonogenesis"/>
    <property type="evidence" value="ECO:0007669"/>
    <property type="project" value="TreeGrafter"/>
</dbReference>
<accession>A0AAN9ZAQ0</accession>
<sequence>MTTCFGPPPLPPNKRSLLGSGAGDGGGGSGGVAGATATLRPRAASSAGRPRAAALLELSPTYLSFKQPDPMDEIVVVASEDLEVEAITGRRGRVGGWGLHTGSLTRRGALGGALGGAGGGGGRGAGERAAVPLSLLSRSHSDSNLAERGRPAHAAHAAARAAAAAGALNRCLRALGSSWKNLLHLGGMSRPPKATPQVKKVPPPAVPDVFRHSGSSFGSSASAGYSSAGEEGFLTPAADAASQPREGCDHAEVYAMANKSPGSQFSYPAFTFPGPQYTQLMHAGKGSAYYHQLSLQEDQGIDMTQSPGRDSPGSSGSGSGSGSRHSTASLDSGRASGYHLLGPGGSVSSAGSGGGGGAGGAARGGAGSGSGSVLSSSPRCSLSSSSLGSSEHGGPATKVERLLAQGVPDQDVIHSWLLDLHFEEYFPLFASAGYDMPTISRMTPEDLTAIGIKKPNHRKKLKAEIAQLNISDGLPDYIPGSMEEWLRLLRLEEYGPQLHQQGYRTVEDVTQLTWEDLEDIGIVKLGHQKKILLAIKRVKDVRAGKRFPPTGGGIDLARLPPHPGQTQDVLITTGPGGGLHSPDEGDCMPPAHVHAAYHSFHQPWELEGSRQQLLGLGLGHGHVFSTTTTMTTAPPPFFQPMYCPDIVPIKIRGGRGKSLESLEDAGERERAAGAACHTFSAEHTHTFYYAAHMAPGPCGWRPRSYDDGDITPTNEAVALHEGGGTLPRPRGLVRPRPVAKIAATKAEPPPPAPPGAFYKPLPRDLIDISKYNLEPLGAGAAAGAGAGSDSPRGTPKKRPPSPPKRQSSAGGAGCPAAPAGAADVVIDCSGPVPKASGADPAAANQTTVTVDLHSTASSPLSLPAYPSSDELASGTEDELPLPPPPAPGSPPTARLSALSRSWTAMPAGAEAHAAEQDLLSSLALQQSRNGSDASFKSSSSTESDSLPFANENAGTIKQRATRPHPTLTTMDYPKTEYTPPKRLPSDLAASQKALRERSESKEPADVLNDIGNMLANLTDELDAMLEEEKRQGLSQ</sequence>
<reference evidence="3 4" key="1">
    <citation type="submission" date="2024-03" db="EMBL/GenBank/DDBJ databases">
        <title>The genome assembly and annotation of the cricket Gryllus longicercus Weissman &amp; Gray.</title>
        <authorList>
            <person name="Szrajer S."/>
            <person name="Gray D."/>
            <person name="Ylla G."/>
        </authorList>
    </citation>
    <scope>NUCLEOTIDE SEQUENCE [LARGE SCALE GENOMIC DNA]</scope>
    <source>
        <strain evidence="3">DAG 2021-001</strain>
        <tissue evidence="3">Whole body minus gut</tissue>
    </source>
</reference>
<dbReference type="SUPFAM" id="SSF47769">
    <property type="entry name" value="SAM/Pointed domain"/>
    <property type="match status" value="2"/>
</dbReference>
<feature type="compositionally biased region" description="Low complexity" evidence="1">
    <location>
        <begin position="804"/>
        <end position="822"/>
    </location>
</feature>
<evidence type="ECO:0000313" key="4">
    <source>
        <dbReference type="Proteomes" id="UP001378592"/>
    </source>
</evidence>
<feature type="compositionally biased region" description="Gly residues" evidence="1">
    <location>
        <begin position="351"/>
        <end position="370"/>
    </location>
</feature>
<dbReference type="GO" id="GO:0035591">
    <property type="term" value="F:signaling adaptor activity"/>
    <property type="evidence" value="ECO:0007669"/>
    <property type="project" value="TreeGrafter"/>
</dbReference>
<dbReference type="FunFam" id="1.10.150.50:FF:000071">
    <property type="entry name" value="Caskin, isoform D"/>
    <property type="match status" value="1"/>
</dbReference>
<dbReference type="AlphaFoldDB" id="A0AAN9ZAQ0"/>
<comment type="caution">
    <text evidence="3">The sequence shown here is derived from an EMBL/GenBank/DDBJ whole genome shotgun (WGS) entry which is preliminary data.</text>
</comment>
<dbReference type="GO" id="GO:0030424">
    <property type="term" value="C:axon"/>
    <property type="evidence" value="ECO:0007669"/>
    <property type="project" value="TreeGrafter"/>
</dbReference>
<feature type="region of interest" description="Disordered" evidence="1">
    <location>
        <begin position="922"/>
        <end position="1007"/>
    </location>
</feature>
<dbReference type="InterPro" id="IPR001660">
    <property type="entry name" value="SAM"/>
</dbReference>
<dbReference type="Pfam" id="PF00536">
    <property type="entry name" value="SAM_1"/>
    <property type="match status" value="2"/>
</dbReference>
<dbReference type="PANTHER" id="PTHR24155">
    <property type="entry name" value="OSTEOCLAST-STIMULATING FACTOR 1"/>
    <property type="match status" value="1"/>
</dbReference>
<dbReference type="PROSITE" id="PS50105">
    <property type="entry name" value="SAM_DOMAIN"/>
    <property type="match status" value="2"/>
</dbReference>
<dbReference type="InterPro" id="IPR013761">
    <property type="entry name" value="SAM/pointed_sf"/>
</dbReference>
<feature type="compositionally biased region" description="Pro residues" evidence="1">
    <location>
        <begin position="1"/>
        <end position="12"/>
    </location>
</feature>
<feature type="domain" description="SAM" evidence="2">
    <location>
        <begin position="408"/>
        <end position="471"/>
    </location>
</feature>
<keyword evidence="4" id="KW-1185">Reference proteome</keyword>
<feature type="compositionally biased region" description="Low complexity" evidence="1">
    <location>
        <begin position="34"/>
        <end position="50"/>
    </location>
</feature>
<evidence type="ECO:0000259" key="2">
    <source>
        <dbReference type="PROSITE" id="PS50105"/>
    </source>
</evidence>
<feature type="region of interest" description="Disordered" evidence="1">
    <location>
        <begin position="1"/>
        <end position="50"/>
    </location>
</feature>
<protein>
    <recommendedName>
        <fullName evidence="2">SAM domain-containing protein</fullName>
    </recommendedName>
</protein>
<dbReference type="Gene3D" id="1.10.150.50">
    <property type="entry name" value="Transcription Factor, Ets-1"/>
    <property type="match status" value="2"/>
</dbReference>
<dbReference type="CDD" id="cd09498">
    <property type="entry name" value="SAM_caskin1_2_repeat2"/>
    <property type="match status" value="1"/>
</dbReference>
<dbReference type="GO" id="GO:0007185">
    <property type="term" value="P:cell surface receptor protein tyrosine phosphatase signaling pathway"/>
    <property type="evidence" value="ECO:0007669"/>
    <property type="project" value="TreeGrafter"/>
</dbReference>
<feature type="compositionally biased region" description="Pro residues" evidence="1">
    <location>
        <begin position="880"/>
        <end position="890"/>
    </location>
</feature>
<name>A0AAN9ZAQ0_9ORTH</name>
<dbReference type="Proteomes" id="UP001378592">
    <property type="component" value="Unassembled WGS sequence"/>
</dbReference>
<dbReference type="PANTHER" id="PTHR24155:SF11">
    <property type="entry name" value="CASKIN, ISOFORM B"/>
    <property type="match status" value="1"/>
</dbReference>
<evidence type="ECO:0000313" key="3">
    <source>
        <dbReference type="EMBL" id="KAK7868694.1"/>
    </source>
</evidence>
<dbReference type="EMBL" id="JAZDUA010000088">
    <property type="protein sequence ID" value="KAK7868694.1"/>
    <property type="molecule type" value="Genomic_DNA"/>
</dbReference>
<dbReference type="InterPro" id="IPR035498">
    <property type="entry name" value="Caskin1/2_SAM_2"/>
</dbReference>
<dbReference type="CDD" id="cd09497">
    <property type="entry name" value="SAM_caskin1_2_repeat1"/>
    <property type="match status" value="1"/>
</dbReference>
<feature type="compositionally biased region" description="Gly residues" evidence="1">
    <location>
        <begin position="20"/>
        <end position="33"/>
    </location>
</feature>
<dbReference type="GO" id="GO:0005925">
    <property type="term" value="C:focal adhesion"/>
    <property type="evidence" value="ECO:0007669"/>
    <property type="project" value="TreeGrafter"/>
</dbReference>
<dbReference type="SMART" id="SM00454">
    <property type="entry name" value="SAM"/>
    <property type="match status" value="2"/>
</dbReference>
<feature type="region of interest" description="Disordered" evidence="1">
    <location>
        <begin position="780"/>
        <end position="901"/>
    </location>
</feature>
<dbReference type="GO" id="GO:0019903">
    <property type="term" value="F:protein phosphatase binding"/>
    <property type="evidence" value="ECO:0007669"/>
    <property type="project" value="TreeGrafter"/>
</dbReference>
<feature type="region of interest" description="Disordered" evidence="1">
    <location>
        <begin position="301"/>
        <end position="395"/>
    </location>
</feature>
<feature type="compositionally biased region" description="Low complexity" evidence="1">
    <location>
        <begin position="922"/>
        <end position="945"/>
    </location>
</feature>
<dbReference type="FunFam" id="1.10.150.50:FF:000028">
    <property type="entry name" value="caskin-2 isoform X2"/>
    <property type="match status" value="1"/>
</dbReference>
<feature type="compositionally biased region" description="Low complexity" evidence="1">
    <location>
        <begin position="854"/>
        <end position="868"/>
    </location>
</feature>
<dbReference type="InterPro" id="IPR035497">
    <property type="entry name" value="Caskin1/2_SAM_1"/>
</dbReference>
<feature type="compositionally biased region" description="Basic and acidic residues" evidence="1">
    <location>
        <begin position="993"/>
        <end position="1004"/>
    </location>
</feature>
<evidence type="ECO:0000256" key="1">
    <source>
        <dbReference type="SAM" id="MobiDB-lite"/>
    </source>
</evidence>